<dbReference type="EMBL" id="JPKZ01001231">
    <property type="protein sequence ID" value="KHN83067.1"/>
    <property type="molecule type" value="Genomic_DNA"/>
</dbReference>
<proteinExistence type="predicted"/>
<dbReference type="AlphaFoldDB" id="A0A0B2VNQ1"/>
<gene>
    <name evidence="1" type="ORF">Tcan_04901</name>
</gene>
<sequence>MTIKDCFLRSDRTASGDFHLVVQGLNIHTFVKLPKIPKFSMEQLQFRSFGWLLQLTQSEQDAVCHEVTAAIS</sequence>
<reference evidence="1 2" key="1">
    <citation type="submission" date="2014-11" db="EMBL/GenBank/DDBJ databases">
        <title>Genetic blueprint of the zoonotic pathogen Toxocara canis.</title>
        <authorList>
            <person name="Zhu X.-Q."/>
            <person name="Korhonen P.K."/>
            <person name="Cai H."/>
            <person name="Young N.D."/>
            <person name="Nejsum P."/>
            <person name="von Samson-Himmelstjerna G."/>
            <person name="Boag P.R."/>
            <person name="Tan P."/>
            <person name="Li Q."/>
            <person name="Min J."/>
            <person name="Yang Y."/>
            <person name="Wang X."/>
            <person name="Fang X."/>
            <person name="Hall R.S."/>
            <person name="Hofmann A."/>
            <person name="Sternberg P.W."/>
            <person name="Jex A.R."/>
            <person name="Gasser R.B."/>
        </authorList>
    </citation>
    <scope>NUCLEOTIDE SEQUENCE [LARGE SCALE GENOMIC DNA]</scope>
    <source>
        <strain evidence="1">PN_DK_2014</strain>
    </source>
</reference>
<protein>
    <submittedName>
        <fullName evidence="1">Uncharacterized protein</fullName>
    </submittedName>
</protein>
<comment type="caution">
    <text evidence="1">The sequence shown here is derived from an EMBL/GenBank/DDBJ whole genome shotgun (WGS) entry which is preliminary data.</text>
</comment>
<dbReference type="Proteomes" id="UP000031036">
    <property type="component" value="Unassembled WGS sequence"/>
</dbReference>
<organism evidence="1 2">
    <name type="scientific">Toxocara canis</name>
    <name type="common">Canine roundworm</name>
    <dbReference type="NCBI Taxonomy" id="6265"/>
    <lineage>
        <taxon>Eukaryota</taxon>
        <taxon>Metazoa</taxon>
        <taxon>Ecdysozoa</taxon>
        <taxon>Nematoda</taxon>
        <taxon>Chromadorea</taxon>
        <taxon>Rhabditida</taxon>
        <taxon>Spirurina</taxon>
        <taxon>Ascaridomorpha</taxon>
        <taxon>Ascaridoidea</taxon>
        <taxon>Toxocaridae</taxon>
        <taxon>Toxocara</taxon>
    </lineage>
</organism>
<evidence type="ECO:0000313" key="1">
    <source>
        <dbReference type="EMBL" id="KHN83067.1"/>
    </source>
</evidence>
<accession>A0A0B2VNQ1</accession>
<evidence type="ECO:0000313" key="2">
    <source>
        <dbReference type="Proteomes" id="UP000031036"/>
    </source>
</evidence>
<keyword evidence="2" id="KW-1185">Reference proteome</keyword>
<name>A0A0B2VNQ1_TOXCA</name>